<dbReference type="RefSeq" id="WP_264507306.1">
    <property type="nucleotide sequence ID" value="NZ_JAPDFL010000001.1"/>
</dbReference>
<comment type="caution">
    <text evidence="1">The sequence shown here is derived from an EMBL/GenBank/DDBJ whole genome shotgun (WGS) entry which is preliminary data.</text>
</comment>
<evidence type="ECO:0000313" key="1">
    <source>
        <dbReference type="EMBL" id="MCW1934520.1"/>
    </source>
</evidence>
<dbReference type="InterPro" id="IPR013320">
    <property type="entry name" value="ConA-like_dom_sf"/>
</dbReference>
<reference evidence="1 2" key="1">
    <citation type="submission" date="2022-10" db="EMBL/GenBank/DDBJ databases">
        <title>Pararhodobacter sp. nov., isolated from marine algae.</title>
        <authorList>
            <person name="Choi B.J."/>
            <person name="Kim J.M."/>
            <person name="Lee J.K."/>
            <person name="Choi D.G."/>
            <person name="Jeon C.O."/>
        </authorList>
    </citation>
    <scope>NUCLEOTIDE SEQUENCE [LARGE SCALE GENOMIC DNA]</scope>
    <source>
        <strain evidence="1 2">ZQ420</strain>
    </source>
</reference>
<dbReference type="Gene3D" id="2.60.120.200">
    <property type="match status" value="1"/>
</dbReference>
<protein>
    <submittedName>
        <fullName evidence="1">LamG domain-containing protein</fullName>
    </submittedName>
</protein>
<dbReference type="Proteomes" id="UP001208938">
    <property type="component" value="Unassembled WGS sequence"/>
</dbReference>
<keyword evidence="2" id="KW-1185">Reference proteome</keyword>
<organism evidence="1 2">
    <name type="scientific">Pararhodobacter zhoushanensis</name>
    <dbReference type="NCBI Taxonomy" id="2479545"/>
    <lineage>
        <taxon>Bacteria</taxon>
        <taxon>Pseudomonadati</taxon>
        <taxon>Pseudomonadota</taxon>
        <taxon>Alphaproteobacteria</taxon>
        <taxon>Rhodobacterales</taxon>
        <taxon>Paracoccaceae</taxon>
        <taxon>Pararhodobacter</taxon>
    </lineage>
</organism>
<name>A0ABT3H3X6_9RHOB</name>
<gene>
    <name evidence="1" type="ORF">OKW52_20255</name>
</gene>
<proteinExistence type="predicted"/>
<dbReference type="EMBL" id="JAPDFL010000001">
    <property type="protein sequence ID" value="MCW1934520.1"/>
    <property type="molecule type" value="Genomic_DNA"/>
</dbReference>
<evidence type="ECO:0000313" key="2">
    <source>
        <dbReference type="Proteomes" id="UP001208938"/>
    </source>
</evidence>
<sequence>MLSLGLGLGLTQTRAGGRRWTPAAIFGPSDTGLLFDARDPATQYLTSMGITNVSAPGNPAGLILSKTPGPTPGPEKLINGDGSAVAGWSAARGSEVITSVGGRIRVTAASAAVMGVSQEITGLVVGGFYRVTQTGFTGTVGNISNRLAANAALASGLIMSSSFDLNEVFIATAETMYVGCTAIPTAPGQYVEIDNMSVREIPGYHGVQPTAGARPTYQSTGLSFDGSDDRLMTTLKLGLSGTIMSRFNGDAPNRALLGCTLGPNGHARLVLDSSGRLAAGVGLQSASVLSAGPDLRNAWHAGAVSWDGTTVKLYLDGSEVYSDAQVGSVNTTVDMAIGALNSGGTATGFWSGQISDALVIDRAATPAEILKLHNHWSA</sequence>
<dbReference type="Pfam" id="PF13385">
    <property type="entry name" value="Laminin_G_3"/>
    <property type="match status" value="1"/>
</dbReference>
<dbReference type="SUPFAM" id="SSF49899">
    <property type="entry name" value="Concanavalin A-like lectins/glucanases"/>
    <property type="match status" value="1"/>
</dbReference>
<accession>A0ABT3H3X6</accession>